<organism evidence="3 4">
    <name type="scientific">Strongylus vulgaris</name>
    <name type="common">Blood worm</name>
    <dbReference type="NCBI Taxonomy" id="40348"/>
    <lineage>
        <taxon>Eukaryota</taxon>
        <taxon>Metazoa</taxon>
        <taxon>Ecdysozoa</taxon>
        <taxon>Nematoda</taxon>
        <taxon>Chromadorea</taxon>
        <taxon>Rhabditida</taxon>
        <taxon>Rhabditina</taxon>
        <taxon>Rhabditomorpha</taxon>
        <taxon>Strongyloidea</taxon>
        <taxon>Strongylidae</taxon>
        <taxon>Strongylus</taxon>
    </lineage>
</organism>
<evidence type="ECO:0000256" key="1">
    <source>
        <dbReference type="SAM" id="MobiDB-lite"/>
    </source>
</evidence>
<keyword evidence="2" id="KW-0472">Membrane</keyword>
<keyword evidence="2" id="KW-0812">Transmembrane</keyword>
<accession>A0A3P7IFK7</accession>
<feature type="region of interest" description="Disordered" evidence="1">
    <location>
        <begin position="61"/>
        <end position="93"/>
    </location>
</feature>
<sequence>MLLKISHGILLLSEPILLQVVIGALLCRQRRQRRNICGLNKAKKKSWFTQILEFRLSRSENGESDSAHNLNGDESEEKVEPLTRPDSVESDDVVCLEDHSKSAAAQNQGMLEQSDDPYGYEYFNYQDPYMEEAWYEPVEMSQLGVSQSVQDAEEEPVKNYRCSKSPTGERKVTSRRKSQLSSATEDSFFDTPKFVIPLTESLESKEMNENPITLDGSSPNFILPVAQSTPAEPARKKARFGSNVKVLKTSEITPMPNYEGMADEKLKVRK</sequence>
<feature type="transmembrane region" description="Helical" evidence="2">
    <location>
        <begin position="6"/>
        <end position="26"/>
    </location>
</feature>
<feature type="region of interest" description="Disordered" evidence="1">
    <location>
        <begin position="146"/>
        <end position="184"/>
    </location>
</feature>
<reference evidence="3 4" key="1">
    <citation type="submission" date="2018-11" db="EMBL/GenBank/DDBJ databases">
        <authorList>
            <consortium name="Pathogen Informatics"/>
        </authorList>
    </citation>
    <scope>NUCLEOTIDE SEQUENCE [LARGE SCALE GENOMIC DNA]</scope>
</reference>
<gene>
    <name evidence="3" type="ORF">SVUK_LOCUS6979</name>
</gene>
<dbReference type="EMBL" id="UYYB01023005">
    <property type="protein sequence ID" value="VDM71981.1"/>
    <property type="molecule type" value="Genomic_DNA"/>
</dbReference>
<dbReference type="AlphaFoldDB" id="A0A3P7IFK7"/>
<dbReference type="OrthoDB" id="5576441at2759"/>
<evidence type="ECO:0000256" key="2">
    <source>
        <dbReference type="SAM" id="Phobius"/>
    </source>
</evidence>
<feature type="compositionally biased region" description="Basic and acidic residues" evidence="1">
    <location>
        <begin position="78"/>
        <end position="87"/>
    </location>
</feature>
<evidence type="ECO:0000313" key="4">
    <source>
        <dbReference type="Proteomes" id="UP000270094"/>
    </source>
</evidence>
<proteinExistence type="predicted"/>
<protein>
    <submittedName>
        <fullName evidence="3">Uncharacterized protein</fullName>
    </submittedName>
</protein>
<name>A0A3P7IFK7_STRVU</name>
<keyword evidence="2" id="KW-1133">Transmembrane helix</keyword>
<dbReference type="Proteomes" id="UP000270094">
    <property type="component" value="Unassembled WGS sequence"/>
</dbReference>
<evidence type="ECO:0000313" key="3">
    <source>
        <dbReference type="EMBL" id="VDM71981.1"/>
    </source>
</evidence>
<keyword evidence="4" id="KW-1185">Reference proteome</keyword>